<proteinExistence type="predicted"/>
<protein>
    <recommendedName>
        <fullName evidence="2">GGDEF domain-containing protein</fullName>
    </recommendedName>
</protein>
<dbReference type="SMART" id="SM00267">
    <property type="entry name" value="GGDEF"/>
    <property type="match status" value="1"/>
</dbReference>
<keyword evidence="1" id="KW-1133">Transmembrane helix</keyword>
<evidence type="ECO:0000313" key="4">
    <source>
        <dbReference type="Proteomes" id="UP000676967"/>
    </source>
</evidence>
<dbReference type="InterPro" id="IPR029787">
    <property type="entry name" value="Nucleotide_cyclase"/>
</dbReference>
<evidence type="ECO:0000259" key="2">
    <source>
        <dbReference type="PROSITE" id="PS50887"/>
    </source>
</evidence>
<dbReference type="Pfam" id="PF00990">
    <property type="entry name" value="GGDEF"/>
    <property type="match status" value="1"/>
</dbReference>
<dbReference type="InterPro" id="IPR052163">
    <property type="entry name" value="DGC-Regulatory_Protein"/>
</dbReference>
<dbReference type="PANTHER" id="PTHR46663:SF4">
    <property type="entry name" value="DIGUANYLATE CYCLASE DGCT-RELATED"/>
    <property type="match status" value="1"/>
</dbReference>
<evidence type="ECO:0000313" key="3">
    <source>
        <dbReference type="EMBL" id="BCJ42776.1"/>
    </source>
</evidence>
<dbReference type="InterPro" id="IPR000160">
    <property type="entry name" value="GGDEF_dom"/>
</dbReference>
<dbReference type="Gene3D" id="3.30.70.270">
    <property type="match status" value="1"/>
</dbReference>
<reference evidence="3 4" key="1">
    <citation type="submission" date="2020-08" db="EMBL/GenBank/DDBJ databases">
        <title>Whole genome shotgun sequence of Actinoplanes ianthinogenes NBRC 13996.</title>
        <authorList>
            <person name="Komaki H."/>
            <person name="Tamura T."/>
        </authorList>
    </citation>
    <scope>NUCLEOTIDE SEQUENCE [LARGE SCALE GENOMIC DNA]</scope>
    <source>
        <strain evidence="3 4">NBRC 13996</strain>
    </source>
</reference>
<feature type="domain" description="GGDEF" evidence="2">
    <location>
        <begin position="228"/>
        <end position="358"/>
    </location>
</feature>
<evidence type="ECO:0000256" key="1">
    <source>
        <dbReference type="SAM" id="Phobius"/>
    </source>
</evidence>
<dbReference type="CDD" id="cd01949">
    <property type="entry name" value="GGDEF"/>
    <property type="match status" value="1"/>
</dbReference>
<dbReference type="InterPro" id="IPR043128">
    <property type="entry name" value="Rev_trsase/Diguanyl_cyclase"/>
</dbReference>
<dbReference type="EMBL" id="AP023356">
    <property type="protein sequence ID" value="BCJ42776.1"/>
    <property type="molecule type" value="Genomic_DNA"/>
</dbReference>
<gene>
    <name evidence="3" type="ORF">Aiant_34330</name>
</gene>
<sequence length="364" mass="38905">MLALTLLLLSGVTGANIMLHGRSAEHSGSAYRLNELDTLLHEESAVQWKTLAKGNSPMKVARELGKLRKQEADILALPQFAKSSLIDQVEGYHAVLDVELGLLGVGKTAEALAIEQKQTDPRFSALAGDLARREKEERDAAGVSKNIADVTLIAAMSAALVMIGLLLFRFEREHRASRRAADELLHQQRTAFAALAEHEALVRHQALHDPLTGLPNRRALSELLATEGRRALLLVDLDNFKPVNDTLGHAAGDELLVGVADRLRAAVRADDTVARLGGDEFAIFLPDGDEQTAGQIAARIVAECGRTFDLAAGPVTIGASVGVAVADDADGDRLLREADEAMYRIKQGGKGDYVVVSPGSPISA</sequence>
<dbReference type="Proteomes" id="UP000676967">
    <property type="component" value="Chromosome"/>
</dbReference>
<keyword evidence="1" id="KW-0812">Transmembrane</keyword>
<keyword evidence="4" id="KW-1185">Reference proteome</keyword>
<keyword evidence="1" id="KW-0472">Membrane</keyword>
<accession>A0ABN6CEH8</accession>
<organism evidence="3 4">
    <name type="scientific">Actinoplanes ianthinogenes</name>
    <dbReference type="NCBI Taxonomy" id="122358"/>
    <lineage>
        <taxon>Bacteria</taxon>
        <taxon>Bacillati</taxon>
        <taxon>Actinomycetota</taxon>
        <taxon>Actinomycetes</taxon>
        <taxon>Micromonosporales</taxon>
        <taxon>Micromonosporaceae</taxon>
        <taxon>Actinoplanes</taxon>
    </lineage>
</organism>
<dbReference type="SUPFAM" id="SSF55073">
    <property type="entry name" value="Nucleotide cyclase"/>
    <property type="match status" value="1"/>
</dbReference>
<feature type="transmembrane region" description="Helical" evidence="1">
    <location>
        <begin position="150"/>
        <end position="170"/>
    </location>
</feature>
<dbReference type="PROSITE" id="PS50887">
    <property type="entry name" value="GGDEF"/>
    <property type="match status" value="1"/>
</dbReference>
<name>A0ABN6CEH8_9ACTN</name>
<dbReference type="NCBIfam" id="TIGR00254">
    <property type="entry name" value="GGDEF"/>
    <property type="match status" value="1"/>
</dbReference>
<dbReference type="PANTHER" id="PTHR46663">
    <property type="entry name" value="DIGUANYLATE CYCLASE DGCT-RELATED"/>
    <property type="match status" value="1"/>
</dbReference>